<dbReference type="Pfam" id="PF03171">
    <property type="entry name" value="2OG-FeII_Oxy"/>
    <property type="match status" value="1"/>
</dbReference>
<accession>A0A0U1LMR9</accession>
<evidence type="ECO:0000256" key="1">
    <source>
        <dbReference type="ARBA" id="ARBA00008056"/>
    </source>
</evidence>
<dbReference type="OMA" id="PRYSETI"/>
<dbReference type="EMBL" id="CVMT01000001">
    <property type="protein sequence ID" value="CRG83421.1"/>
    <property type="molecule type" value="Genomic_DNA"/>
</dbReference>
<feature type="domain" description="Fe2OG dioxygenase" evidence="3">
    <location>
        <begin position="177"/>
        <end position="297"/>
    </location>
</feature>
<keyword evidence="2" id="KW-0408">Iron</keyword>
<evidence type="ECO:0000313" key="5">
    <source>
        <dbReference type="Proteomes" id="UP000054383"/>
    </source>
</evidence>
<dbReference type="GO" id="GO:0016491">
    <property type="term" value="F:oxidoreductase activity"/>
    <property type="evidence" value="ECO:0007669"/>
    <property type="project" value="UniProtKB-KW"/>
</dbReference>
<dbReference type="Gene3D" id="2.60.120.330">
    <property type="entry name" value="B-lactam Antibiotic, Isopenicillin N Synthase, Chain"/>
    <property type="match status" value="1"/>
</dbReference>
<reference evidence="4 5" key="1">
    <citation type="submission" date="2015-04" db="EMBL/GenBank/DDBJ databases">
        <authorList>
            <person name="Syromyatnikov M.Y."/>
            <person name="Popov V.N."/>
        </authorList>
    </citation>
    <scope>NUCLEOTIDE SEQUENCE [LARGE SCALE GENOMIC DNA]</scope>
    <source>
        <strain evidence="4">WF-38-12</strain>
    </source>
</reference>
<proteinExistence type="inferred from homology"/>
<dbReference type="GO" id="GO:0046872">
    <property type="term" value="F:metal ion binding"/>
    <property type="evidence" value="ECO:0007669"/>
    <property type="project" value="UniProtKB-KW"/>
</dbReference>
<dbReference type="SUPFAM" id="SSF51197">
    <property type="entry name" value="Clavaminate synthase-like"/>
    <property type="match status" value="1"/>
</dbReference>
<dbReference type="Proteomes" id="UP000054383">
    <property type="component" value="Unassembled WGS sequence"/>
</dbReference>
<name>A0A0U1LMR9_TALIS</name>
<dbReference type="InterPro" id="IPR005123">
    <property type="entry name" value="Oxoglu/Fe-dep_dioxygenase_dom"/>
</dbReference>
<dbReference type="STRING" id="28573.A0A0U1LMR9"/>
<dbReference type="AlphaFoldDB" id="A0A0U1LMR9"/>
<keyword evidence="5" id="KW-1185">Reference proteome</keyword>
<keyword evidence="2" id="KW-0560">Oxidoreductase</keyword>
<dbReference type="PANTHER" id="PTHR47990">
    <property type="entry name" value="2-OXOGLUTARATE (2OG) AND FE(II)-DEPENDENT OXYGENASE SUPERFAMILY PROTEIN-RELATED"/>
    <property type="match status" value="1"/>
</dbReference>
<evidence type="ECO:0000313" key="4">
    <source>
        <dbReference type="EMBL" id="CRG83421.1"/>
    </source>
</evidence>
<dbReference type="InterPro" id="IPR027443">
    <property type="entry name" value="IPNS-like_sf"/>
</dbReference>
<evidence type="ECO:0000259" key="3">
    <source>
        <dbReference type="PROSITE" id="PS51471"/>
    </source>
</evidence>
<gene>
    <name evidence="4" type="ORF">PISL3812_00772</name>
</gene>
<dbReference type="PROSITE" id="PS51471">
    <property type="entry name" value="FE2OG_OXY"/>
    <property type="match status" value="1"/>
</dbReference>
<evidence type="ECO:0000256" key="2">
    <source>
        <dbReference type="RuleBase" id="RU003682"/>
    </source>
</evidence>
<keyword evidence="2" id="KW-0479">Metal-binding</keyword>
<organism evidence="4 5">
    <name type="scientific">Talaromyces islandicus</name>
    <name type="common">Penicillium islandicum</name>
    <dbReference type="NCBI Taxonomy" id="28573"/>
    <lineage>
        <taxon>Eukaryota</taxon>
        <taxon>Fungi</taxon>
        <taxon>Dikarya</taxon>
        <taxon>Ascomycota</taxon>
        <taxon>Pezizomycotina</taxon>
        <taxon>Eurotiomycetes</taxon>
        <taxon>Eurotiomycetidae</taxon>
        <taxon>Eurotiales</taxon>
        <taxon>Trichocomaceae</taxon>
        <taxon>Talaromyces</taxon>
        <taxon>Talaromyces sect. Islandici</taxon>
    </lineage>
</organism>
<comment type="similarity">
    <text evidence="1 2">Belongs to the iron/ascorbate-dependent oxidoreductase family.</text>
</comment>
<dbReference type="InterPro" id="IPR050231">
    <property type="entry name" value="Iron_ascorbate_oxido_reductase"/>
</dbReference>
<protein>
    <recommendedName>
        <fullName evidence="3">Fe2OG dioxygenase domain-containing protein</fullName>
    </recommendedName>
</protein>
<dbReference type="InterPro" id="IPR044861">
    <property type="entry name" value="IPNS-like_FE2OG_OXY"/>
</dbReference>
<dbReference type="OrthoDB" id="288590at2759"/>
<sequence length="357" mass="39590">MASSTAAENAFRIAGGDNEQAYKVEEFYPAPFPDDVPTIQLERISLSKLLNGDNLEANRVFDICTSTGFFYLDMLDHPTGRQLWQNVCKVCHRDRERLVNTPTEEKLKYKPLGGVRVFDRGYLLRTADQAGESDLREILNTLSGGNKVACTILGILEKQIGLPAGSFTKLHRLYDDSGDFIRVLRYPGTSKPYDAAKEGPDGFPAHKDALSIAILFTWLGGLQIPDPSAEVVGLAVKPEDWRWVRPEPGCAVVNLGDAMEIFTQKVLKSGIHRVVKAPGAQRPHDRMSVLIATRPENNALMKPIQKLNHTDENEQKQQNGENPVMTSLEWGNSIVRGIQKRVQEEAKARGTSILANG</sequence>